<protein>
    <submittedName>
        <fullName evidence="2">Uncharacterized protein</fullName>
    </submittedName>
</protein>
<name>A0A2N0NQB6_9GLOM</name>
<feature type="non-terminal residue" evidence="2">
    <location>
        <position position="235"/>
    </location>
</feature>
<dbReference type="Proteomes" id="UP000232722">
    <property type="component" value="Unassembled WGS sequence"/>
</dbReference>
<feature type="compositionally biased region" description="Acidic residues" evidence="1">
    <location>
        <begin position="39"/>
        <end position="57"/>
    </location>
</feature>
<dbReference type="VEuPathDB" id="FungiDB:RhiirA1_470077"/>
<comment type="caution">
    <text evidence="2">The sequence shown here is derived from an EMBL/GenBank/DDBJ whole genome shotgun (WGS) entry which is preliminary data.</text>
</comment>
<dbReference type="EMBL" id="LLXJ01003652">
    <property type="protein sequence ID" value="PKB96764.1"/>
    <property type="molecule type" value="Genomic_DNA"/>
</dbReference>
<evidence type="ECO:0000313" key="3">
    <source>
        <dbReference type="Proteomes" id="UP000232722"/>
    </source>
</evidence>
<feature type="region of interest" description="Disordered" evidence="1">
    <location>
        <begin position="1"/>
        <end position="91"/>
    </location>
</feature>
<feature type="compositionally biased region" description="Low complexity" evidence="1">
    <location>
        <begin position="1"/>
        <end position="13"/>
    </location>
</feature>
<dbReference type="AlphaFoldDB" id="A0A2N0NQB6"/>
<dbReference type="VEuPathDB" id="FungiDB:FUN_008828"/>
<proteinExistence type="predicted"/>
<accession>A0A2N0NQB6</accession>
<evidence type="ECO:0000256" key="1">
    <source>
        <dbReference type="SAM" id="MobiDB-lite"/>
    </source>
</evidence>
<reference evidence="2 3" key="1">
    <citation type="submission" date="2016-04" db="EMBL/GenBank/DDBJ databases">
        <title>Genome analyses suggest a sexual origin of heterokaryosis in a supposedly ancient asexual fungus.</title>
        <authorList>
            <person name="Ropars J."/>
            <person name="Sedzielewska K."/>
            <person name="Noel J."/>
            <person name="Charron P."/>
            <person name="Farinelli L."/>
            <person name="Marton T."/>
            <person name="Kruger M."/>
            <person name="Pelin A."/>
            <person name="Brachmann A."/>
            <person name="Corradi N."/>
        </authorList>
    </citation>
    <scope>NUCLEOTIDE SEQUENCE [LARGE SCALE GENOMIC DNA]</scope>
    <source>
        <strain evidence="2 3">A5</strain>
    </source>
</reference>
<evidence type="ECO:0000313" key="2">
    <source>
        <dbReference type="EMBL" id="PKB96764.1"/>
    </source>
</evidence>
<feature type="compositionally biased region" description="Acidic residues" evidence="1">
    <location>
        <begin position="21"/>
        <end position="30"/>
    </location>
</feature>
<reference evidence="2 3" key="2">
    <citation type="submission" date="2017-09" db="EMBL/GenBank/DDBJ databases">
        <title>Extensive intraspecific genome diversity in a model arbuscular mycorrhizal fungus.</title>
        <authorList>
            <person name="Chen E.C."/>
            <person name="Morin E."/>
            <person name="Beaudet D."/>
            <person name="Noel J."/>
            <person name="Ndikumana S."/>
            <person name="Charron P."/>
            <person name="St-Onge C."/>
            <person name="Giorgi J."/>
            <person name="Grigoriev I.V."/>
            <person name="Roux C."/>
            <person name="Martin F.M."/>
            <person name="Corradi N."/>
        </authorList>
    </citation>
    <scope>NUCLEOTIDE SEQUENCE [LARGE SCALE GENOMIC DNA]</scope>
    <source>
        <strain evidence="2 3">A5</strain>
    </source>
</reference>
<organism evidence="2 3">
    <name type="scientific">Rhizophagus irregularis</name>
    <dbReference type="NCBI Taxonomy" id="588596"/>
    <lineage>
        <taxon>Eukaryota</taxon>
        <taxon>Fungi</taxon>
        <taxon>Fungi incertae sedis</taxon>
        <taxon>Mucoromycota</taxon>
        <taxon>Glomeromycotina</taxon>
        <taxon>Glomeromycetes</taxon>
        <taxon>Glomerales</taxon>
        <taxon>Glomeraceae</taxon>
        <taxon>Rhizophagus</taxon>
    </lineage>
</organism>
<gene>
    <name evidence="2" type="ORF">RhiirA5_385119</name>
</gene>
<sequence length="235" mass="26298">MSSFLQQQQQHHQIYSMSNETNEDTNDTNEGDNAKDDTNDTNEGDNAKDEDDDDNDEIDKGGRKGHSFSTATSKFMAQGGRERRNFSNTGSKLTNIGKFTTHKELSISCMKMGESLFTLLQHIHKLPTPPPIADTLQICDHDQYRVVLLRHLSRINNVNEFCNSSIFLTNDGGKSSRHSLSYILDGDTTLKENSAQTAGHSLSYILNNDQEESLVSTSSHWTKELGESSKNSYNT</sequence>
<dbReference type="VEuPathDB" id="FungiDB:RhiirFUN_007742"/>